<name>A0ABT9I063_9GAMM</name>
<dbReference type="RefSeq" id="WP_305975782.1">
    <property type="nucleotide sequence ID" value="NZ_JAPJDY010000008.1"/>
</dbReference>
<reference evidence="1 2" key="1">
    <citation type="submission" date="2022-11" db="EMBL/GenBank/DDBJ databases">
        <title>Viruses from the air-sea interface of a natural surface slick.</title>
        <authorList>
            <person name="Rahlff J."/>
            <person name="Holmfeldt K."/>
        </authorList>
    </citation>
    <scope>NUCLEOTIDE SEQUENCE [LARGE SCALE GENOMIC DNA]</scope>
    <source>
        <strain evidence="1 2">SMS4</strain>
    </source>
</reference>
<proteinExistence type="predicted"/>
<protein>
    <submittedName>
        <fullName evidence="1">Uncharacterized protein</fullName>
    </submittedName>
</protein>
<gene>
    <name evidence="1" type="ORF">ORJ04_10835</name>
</gene>
<keyword evidence="2" id="KW-1185">Reference proteome</keyword>
<evidence type="ECO:0000313" key="2">
    <source>
        <dbReference type="Proteomes" id="UP001231109"/>
    </source>
</evidence>
<comment type="caution">
    <text evidence="1">The sequence shown here is derived from an EMBL/GenBank/DDBJ whole genome shotgun (WGS) entry which is preliminary data.</text>
</comment>
<accession>A0ABT9I063</accession>
<sequence length="69" mass="7485">MNTVTIQCPHCHQGSIALEPRLLLQGAIFTCSLCGSGLSVANETSTQLLEQSLDKLEQIKQHAHAKPLM</sequence>
<dbReference type="Proteomes" id="UP001231109">
    <property type="component" value="Unassembled WGS sequence"/>
</dbReference>
<dbReference type="EMBL" id="JAPJDZ010000024">
    <property type="protein sequence ID" value="MDP5136440.1"/>
    <property type="molecule type" value="Genomic_DNA"/>
</dbReference>
<evidence type="ECO:0000313" key="1">
    <source>
        <dbReference type="EMBL" id="MDP5136440.1"/>
    </source>
</evidence>
<organism evidence="1 2">
    <name type="scientific">Rheinheimera baltica</name>
    <dbReference type="NCBI Taxonomy" id="67576"/>
    <lineage>
        <taxon>Bacteria</taxon>
        <taxon>Pseudomonadati</taxon>
        <taxon>Pseudomonadota</taxon>
        <taxon>Gammaproteobacteria</taxon>
        <taxon>Chromatiales</taxon>
        <taxon>Chromatiaceae</taxon>
        <taxon>Rheinheimera</taxon>
    </lineage>
</organism>